<dbReference type="InterPro" id="IPR029061">
    <property type="entry name" value="THDP-binding"/>
</dbReference>
<organism evidence="7 8">
    <name type="scientific">Microbacter margulisiae</name>
    <dbReference type="NCBI Taxonomy" id="1350067"/>
    <lineage>
        <taxon>Bacteria</taxon>
        <taxon>Pseudomonadati</taxon>
        <taxon>Bacteroidota</taxon>
        <taxon>Bacteroidia</taxon>
        <taxon>Bacteroidales</taxon>
        <taxon>Porphyromonadaceae</taxon>
        <taxon>Microbacter</taxon>
    </lineage>
</organism>
<evidence type="ECO:0000256" key="2">
    <source>
        <dbReference type="ARBA" id="ARBA00007131"/>
    </source>
</evidence>
<proteinExistence type="inferred from homology"/>
<comment type="cofactor">
    <cofactor evidence="1">
        <name>thiamine diphosphate</name>
        <dbReference type="ChEBI" id="CHEBI:58937"/>
    </cofactor>
</comment>
<dbReference type="CDD" id="cd02012">
    <property type="entry name" value="TPP_TK"/>
    <property type="match status" value="1"/>
</dbReference>
<dbReference type="InterPro" id="IPR005474">
    <property type="entry name" value="Transketolase_N"/>
</dbReference>
<evidence type="ECO:0000313" key="8">
    <source>
        <dbReference type="Proteomes" id="UP000544222"/>
    </source>
</evidence>
<evidence type="ECO:0000256" key="4">
    <source>
        <dbReference type="ARBA" id="ARBA00022723"/>
    </source>
</evidence>
<keyword evidence="3 7" id="KW-0808">Transferase</keyword>
<keyword evidence="5" id="KW-0786">Thiamine pyrophosphate</keyword>
<dbReference type="SUPFAM" id="SSF52518">
    <property type="entry name" value="Thiamin diphosphate-binding fold (THDP-binding)"/>
    <property type="match status" value="1"/>
</dbReference>
<dbReference type="Pfam" id="PF00456">
    <property type="entry name" value="Transketolase_N"/>
    <property type="match status" value="1"/>
</dbReference>
<dbReference type="PANTHER" id="PTHR47514:SF1">
    <property type="entry name" value="TRANSKETOLASE N-TERMINAL SECTION-RELATED"/>
    <property type="match status" value="1"/>
</dbReference>
<dbReference type="PANTHER" id="PTHR47514">
    <property type="entry name" value="TRANSKETOLASE N-TERMINAL SECTION-RELATED"/>
    <property type="match status" value="1"/>
</dbReference>
<evidence type="ECO:0000256" key="5">
    <source>
        <dbReference type="ARBA" id="ARBA00023052"/>
    </source>
</evidence>
<dbReference type="InterPro" id="IPR049557">
    <property type="entry name" value="Transketolase_CS"/>
</dbReference>
<dbReference type="RefSeq" id="WP_183414473.1">
    <property type="nucleotide sequence ID" value="NZ_JACHYB010000002.1"/>
</dbReference>
<evidence type="ECO:0000256" key="1">
    <source>
        <dbReference type="ARBA" id="ARBA00001964"/>
    </source>
</evidence>
<name>A0A7W5DTF0_9PORP</name>
<accession>A0A7W5DTF0</accession>
<dbReference type="GO" id="GO:0004802">
    <property type="term" value="F:transketolase activity"/>
    <property type="evidence" value="ECO:0007669"/>
    <property type="project" value="UniProtKB-EC"/>
</dbReference>
<reference evidence="7 8" key="1">
    <citation type="submission" date="2020-08" db="EMBL/GenBank/DDBJ databases">
        <title>Genomic Encyclopedia of Type Strains, Phase IV (KMG-IV): sequencing the most valuable type-strain genomes for metagenomic binning, comparative biology and taxonomic classification.</title>
        <authorList>
            <person name="Goeker M."/>
        </authorList>
    </citation>
    <scope>NUCLEOTIDE SEQUENCE [LARGE SCALE GENOMIC DNA]</scope>
    <source>
        <strain evidence="7 8">DSM 27471</strain>
    </source>
</reference>
<dbReference type="GO" id="GO:0046872">
    <property type="term" value="F:metal ion binding"/>
    <property type="evidence" value="ECO:0007669"/>
    <property type="project" value="UniProtKB-KW"/>
</dbReference>
<sequence length="282" mass="31341">MLNATTTVIQNLQLQSEKVRKRLVEIIYASKSGHIGGSLSSVEIETALYFHFMNIDPKNPQKDDRDRFILSKGHSVEALYSVLAAAGFIDDALLNTYGKFNSMLAGHPIKKIPGIELNSGALGHGLSVGVGLSIAAKRDKKGYKTYVLMGDGEQGEGSIYEAAMSASHYKLDNLVAIIDRNQLQISGSTEDVMSLEPMRERWESFGWEVFDMEGNDMEDIINTFANINYNNSKPKLIIAHTTKGCGITFMEKVAKWHHGIPNEEQYKEAIAEIEERINNLRG</sequence>
<comment type="similarity">
    <text evidence="2">Belongs to the transketolase family.</text>
</comment>
<protein>
    <submittedName>
        <fullName evidence="7">Transketolase</fullName>
        <ecNumber evidence="7">2.2.1.1</ecNumber>
    </submittedName>
</protein>
<evidence type="ECO:0000256" key="3">
    <source>
        <dbReference type="ARBA" id="ARBA00022679"/>
    </source>
</evidence>
<gene>
    <name evidence="7" type="ORF">FHX64_002955</name>
</gene>
<keyword evidence="8" id="KW-1185">Reference proteome</keyword>
<feature type="domain" description="Transketolase N-terminal" evidence="6">
    <location>
        <begin position="18"/>
        <end position="262"/>
    </location>
</feature>
<dbReference type="Proteomes" id="UP000544222">
    <property type="component" value="Unassembled WGS sequence"/>
</dbReference>
<dbReference type="EMBL" id="JACHYB010000002">
    <property type="protein sequence ID" value="MBB3188757.1"/>
    <property type="molecule type" value="Genomic_DNA"/>
</dbReference>
<dbReference type="PROSITE" id="PS00801">
    <property type="entry name" value="TRANSKETOLASE_1"/>
    <property type="match status" value="1"/>
</dbReference>
<evidence type="ECO:0000313" key="7">
    <source>
        <dbReference type="EMBL" id="MBB3188757.1"/>
    </source>
</evidence>
<dbReference type="Gene3D" id="3.40.50.970">
    <property type="match status" value="1"/>
</dbReference>
<dbReference type="AlphaFoldDB" id="A0A7W5DTF0"/>
<evidence type="ECO:0000259" key="6">
    <source>
        <dbReference type="Pfam" id="PF00456"/>
    </source>
</evidence>
<keyword evidence="4" id="KW-0479">Metal-binding</keyword>
<comment type="caution">
    <text evidence="7">The sequence shown here is derived from an EMBL/GenBank/DDBJ whole genome shotgun (WGS) entry which is preliminary data.</text>
</comment>
<dbReference type="EC" id="2.2.1.1" evidence="7"/>